<protein>
    <submittedName>
        <fullName evidence="1">Uncharacterized protein</fullName>
    </submittedName>
</protein>
<proteinExistence type="predicted"/>
<evidence type="ECO:0000313" key="1">
    <source>
        <dbReference type="EMBL" id="PKY57841.1"/>
    </source>
</evidence>
<dbReference type="AlphaFoldDB" id="A0A2I1HG34"/>
<organism evidence="1 2">
    <name type="scientific">Rhizophagus irregularis</name>
    <dbReference type="NCBI Taxonomy" id="588596"/>
    <lineage>
        <taxon>Eukaryota</taxon>
        <taxon>Fungi</taxon>
        <taxon>Fungi incertae sedis</taxon>
        <taxon>Mucoromycota</taxon>
        <taxon>Glomeromycotina</taxon>
        <taxon>Glomeromycetes</taxon>
        <taxon>Glomerales</taxon>
        <taxon>Glomeraceae</taxon>
        <taxon>Rhizophagus</taxon>
    </lineage>
</organism>
<sequence length="162" mass="18914">MTFSARYWTQKRHYRVNSEEIAYSFYSKDVGWMQKNTGIFVIGSKKHSKRIKNPRGSCQKRQRRKNARSVTDIPVDHKKFEEINVSLWNGDRQKGYDRVVGYLFTGECPYYIRIREVFSHISQTSCRNSSCGLLVPPKAVLAGLLGFSGKWKEVVFDIYCQK</sequence>
<dbReference type="EMBL" id="LLXI01002725">
    <property type="protein sequence ID" value="PKY57841.1"/>
    <property type="molecule type" value="Genomic_DNA"/>
</dbReference>
<name>A0A2I1HG34_9GLOM</name>
<evidence type="ECO:0000313" key="2">
    <source>
        <dbReference type="Proteomes" id="UP000234323"/>
    </source>
</evidence>
<keyword evidence="2" id="KW-1185">Reference proteome</keyword>
<accession>A0A2I1HG34</accession>
<comment type="caution">
    <text evidence="1">The sequence shown here is derived from an EMBL/GenBank/DDBJ whole genome shotgun (WGS) entry which is preliminary data.</text>
</comment>
<gene>
    <name evidence="1" type="ORF">RhiirA4_449132</name>
</gene>
<reference evidence="1 2" key="1">
    <citation type="submission" date="2015-10" db="EMBL/GenBank/DDBJ databases">
        <title>Genome analyses suggest a sexual origin of heterokaryosis in a supposedly ancient asexual fungus.</title>
        <authorList>
            <person name="Ropars J."/>
            <person name="Sedzielewska K."/>
            <person name="Noel J."/>
            <person name="Charron P."/>
            <person name="Farinelli L."/>
            <person name="Marton T."/>
            <person name="Kruger M."/>
            <person name="Pelin A."/>
            <person name="Brachmann A."/>
            <person name="Corradi N."/>
        </authorList>
    </citation>
    <scope>NUCLEOTIDE SEQUENCE [LARGE SCALE GENOMIC DNA]</scope>
    <source>
        <strain evidence="1 2">A4</strain>
    </source>
</reference>
<dbReference type="Proteomes" id="UP000234323">
    <property type="component" value="Unassembled WGS sequence"/>
</dbReference>